<evidence type="ECO:0000256" key="1">
    <source>
        <dbReference type="SAM" id="SignalP"/>
    </source>
</evidence>
<protein>
    <recommendedName>
        <fullName evidence="4">Secreted protein</fullName>
    </recommendedName>
</protein>
<feature type="signal peptide" evidence="1">
    <location>
        <begin position="1"/>
        <end position="24"/>
    </location>
</feature>
<dbReference type="EMBL" id="JAYMYS010000002">
    <property type="protein sequence ID" value="KAK7406501.1"/>
    <property type="molecule type" value="Genomic_DNA"/>
</dbReference>
<evidence type="ECO:0008006" key="4">
    <source>
        <dbReference type="Google" id="ProtNLM"/>
    </source>
</evidence>
<keyword evidence="1" id="KW-0732">Signal</keyword>
<sequence>MRPCISLIVVIMVLSVTMPSLVNCRVLASQENPTRQPENNQIQFSPTSVILNEKANTEDINVSNDRVLIGSQVNTMSSGPSRRGSVLVLCTACQCLLISDVSSCSWGFSSSPGGYV</sequence>
<comment type="caution">
    <text evidence="2">The sequence shown here is derived from an EMBL/GenBank/DDBJ whole genome shotgun (WGS) entry which is preliminary data.</text>
</comment>
<evidence type="ECO:0000313" key="3">
    <source>
        <dbReference type="Proteomes" id="UP001386955"/>
    </source>
</evidence>
<dbReference type="Proteomes" id="UP001386955">
    <property type="component" value="Unassembled WGS sequence"/>
</dbReference>
<accession>A0AAN9SWM6</accession>
<gene>
    <name evidence="2" type="ORF">VNO78_08128</name>
</gene>
<name>A0AAN9SWM6_PSOTE</name>
<reference evidence="2 3" key="1">
    <citation type="submission" date="2024-01" db="EMBL/GenBank/DDBJ databases">
        <title>The genomes of 5 underutilized Papilionoideae crops provide insights into root nodulation and disease resistanc.</title>
        <authorList>
            <person name="Jiang F."/>
        </authorList>
    </citation>
    <scope>NUCLEOTIDE SEQUENCE [LARGE SCALE GENOMIC DNA]</scope>
    <source>
        <strain evidence="2">DUOXIRENSHENG_FW03</strain>
        <tissue evidence="2">Leaves</tissue>
    </source>
</reference>
<organism evidence="2 3">
    <name type="scientific">Psophocarpus tetragonolobus</name>
    <name type="common">Winged bean</name>
    <name type="synonym">Dolichos tetragonolobus</name>
    <dbReference type="NCBI Taxonomy" id="3891"/>
    <lineage>
        <taxon>Eukaryota</taxon>
        <taxon>Viridiplantae</taxon>
        <taxon>Streptophyta</taxon>
        <taxon>Embryophyta</taxon>
        <taxon>Tracheophyta</taxon>
        <taxon>Spermatophyta</taxon>
        <taxon>Magnoliopsida</taxon>
        <taxon>eudicotyledons</taxon>
        <taxon>Gunneridae</taxon>
        <taxon>Pentapetalae</taxon>
        <taxon>rosids</taxon>
        <taxon>fabids</taxon>
        <taxon>Fabales</taxon>
        <taxon>Fabaceae</taxon>
        <taxon>Papilionoideae</taxon>
        <taxon>50 kb inversion clade</taxon>
        <taxon>NPAAA clade</taxon>
        <taxon>indigoferoid/millettioid clade</taxon>
        <taxon>Phaseoleae</taxon>
        <taxon>Psophocarpus</taxon>
    </lineage>
</organism>
<dbReference type="AlphaFoldDB" id="A0AAN9SWM6"/>
<proteinExistence type="predicted"/>
<evidence type="ECO:0000313" key="2">
    <source>
        <dbReference type="EMBL" id="KAK7406501.1"/>
    </source>
</evidence>
<feature type="chain" id="PRO_5042923951" description="Secreted protein" evidence="1">
    <location>
        <begin position="25"/>
        <end position="116"/>
    </location>
</feature>
<keyword evidence="3" id="KW-1185">Reference proteome</keyword>